<dbReference type="Pfam" id="PF00270">
    <property type="entry name" value="DEAD"/>
    <property type="match status" value="1"/>
</dbReference>
<feature type="domain" description="Helicase C-terminal" evidence="7">
    <location>
        <begin position="261"/>
        <end position="421"/>
    </location>
</feature>
<evidence type="ECO:0000256" key="1">
    <source>
        <dbReference type="ARBA" id="ARBA00022741"/>
    </source>
</evidence>
<dbReference type="InterPro" id="IPR050547">
    <property type="entry name" value="DEAD_box_RNA_helicases"/>
</dbReference>
<dbReference type="EC" id="3.6.4.13" evidence="8"/>
<dbReference type="Pfam" id="PF00271">
    <property type="entry name" value="Helicase_C"/>
    <property type="match status" value="1"/>
</dbReference>
<evidence type="ECO:0000256" key="2">
    <source>
        <dbReference type="ARBA" id="ARBA00022801"/>
    </source>
</evidence>
<proteinExistence type="evidence at transcript level"/>
<organism evidence="8">
    <name type="scientific">Chlamydomonas sp. ICE-L</name>
    <dbReference type="NCBI Taxonomy" id="309537"/>
    <lineage>
        <taxon>Eukaryota</taxon>
        <taxon>Viridiplantae</taxon>
        <taxon>Chlorophyta</taxon>
        <taxon>core chlorophytes</taxon>
        <taxon>Chlorophyceae</taxon>
        <taxon>CS clade</taxon>
        <taxon>Chlamydomonadales</taxon>
        <taxon>Chlamydomonadaceae</taxon>
        <taxon>Chlamydomonas</taxon>
    </lineage>
</organism>
<evidence type="ECO:0000313" key="8">
    <source>
        <dbReference type="EMBL" id="ALM55009.1"/>
    </source>
</evidence>
<feature type="domain" description="Helicase ATP-binding" evidence="6">
    <location>
        <begin position="27"/>
        <end position="207"/>
    </location>
</feature>
<evidence type="ECO:0000259" key="7">
    <source>
        <dbReference type="PROSITE" id="PS51194"/>
    </source>
</evidence>
<keyword evidence="3 8" id="KW-0347">Helicase</keyword>
<dbReference type="GO" id="GO:0003724">
    <property type="term" value="F:RNA helicase activity"/>
    <property type="evidence" value="ECO:0007669"/>
    <property type="project" value="UniProtKB-EC"/>
</dbReference>
<dbReference type="InterPro" id="IPR044742">
    <property type="entry name" value="DEAD/DEAH_RhlB"/>
</dbReference>
<dbReference type="InterPro" id="IPR001650">
    <property type="entry name" value="Helicase_C-like"/>
</dbReference>
<keyword evidence="1" id="KW-0547">Nucleotide-binding</keyword>
<dbReference type="PANTHER" id="PTHR47963:SF3">
    <property type="entry name" value="DEAD-BOX ATP-DEPENDENT RNA HELICASE 47, MITOCHONDRIAL"/>
    <property type="match status" value="1"/>
</dbReference>
<feature type="non-terminal residue" evidence="8">
    <location>
        <position position="1"/>
    </location>
</feature>
<dbReference type="GO" id="GO:0003723">
    <property type="term" value="F:RNA binding"/>
    <property type="evidence" value="ECO:0007669"/>
    <property type="project" value="TreeGrafter"/>
</dbReference>
<protein>
    <submittedName>
        <fullName evidence="8">DEAD box RNA helicase CiRH54</fullName>
        <ecNumber evidence="8">3.6.4.13</ecNumber>
    </submittedName>
</protein>
<feature type="region of interest" description="Disordered" evidence="5">
    <location>
        <begin position="424"/>
        <end position="454"/>
    </location>
</feature>
<dbReference type="InterPro" id="IPR014001">
    <property type="entry name" value="Helicase_ATP-bd"/>
</dbReference>
<dbReference type="GO" id="GO:0016787">
    <property type="term" value="F:hydrolase activity"/>
    <property type="evidence" value="ECO:0007669"/>
    <property type="project" value="UniProtKB-KW"/>
</dbReference>
<dbReference type="InterPro" id="IPR011545">
    <property type="entry name" value="DEAD/DEAH_box_helicase_dom"/>
</dbReference>
<dbReference type="PROSITE" id="PS51194">
    <property type="entry name" value="HELICASE_CTER"/>
    <property type="match status" value="1"/>
</dbReference>
<dbReference type="InterPro" id="IPR027417">
    <property type="entry name" value="P-loop_NTPase"/>
</dbReference>
<dbReference type="SMART" id="SM00490">
    <property type="entry name" value="HELICc"/>
    <property type="match status" value="1"/>
</dbReference>
<dbReference type="CDD" id="cd18787">
    <property type="entry name" value="SF2_C_DEAD"/>
    <property type="match status" value="1"/>
</dbReference>
<dbReference type="PROSITE" id="PS51192">
    <property type="entry name" value="HELICASE_ATP_BIND_1"/>
    <property type="match status" value="1"/>
</dbReference>
<evidence type="ECO:0000259" key="6">
    <source>
        <dbReference type="PROSITE" id="PS51192"/>
    </source>
</evidence>
<dbReference type="CDD" id="cd00268">
    <property type="entry name" value="DEADc"/>
    <property type="match status" value="1"/>
</dbReference>
<evidence type="ECO:0000256" key="4">
    <source>
        <dbReference type="ARBA" id="ARBA00022840"/>
    </source>
</evidence>
<sequence length="454" mass="49353">MGLSSSLRAALKDLNIISPSAVQSAAIPTILSGSSCGLQSFTGSGKTLAYLLPAMQRITQMPSMPKQWLKGIIVAPSHELCIQIMRQAKSLLPPEERESVQQLIGGANPKRQHQDLKKNRPAIVVGTPGRLLDMMLNRGPLKVGRCPVLILDEADQLLESYKEEVDRICQEVGSGLETPRQTVVVSASLTPILMGKLSLWCPSAKLISGNQSSTSSGNVLHPSREATGSNCKSAQTHSSSSASEVSNSEESTALSQTLPPNLQHYYLIVPSEHKTDRLRRCIHALGAQRALVFVNLQRHVMETLYKLTARNLEVTVLHGKLSKLERGNIIDAFRRGTFRVMIVTDMAARGLDVPGCQAVINMGVPADEIKYTHRSGRTGRMGAPGTVVSLIAGHELPHLQRYARRLGIQIKPAAMAFGDFLQMSEPQDSDLPQDDLPQDDYEAEMVSDTDSAAT</sequence>
<feature type="compositionally biased region" description="Acidic residues" evidence="5">
    <location>
        <begin position="427"/>
        <end position="447"/>
    </location>
</feature>
<feature type="compositionally biased region" description="Low complexity" evidence="5">
    <location>
        <begin position="238"/>
        <end position="251"/>
    </location>
</feature>
<accession>A0A0S1VVM5</accession>
<dbReference type="EMBL" id="KP718791">
    <property type="protein sequence ID" value="ALM55009.1"/>
    <property type="molecule type" value="mRNA"/>
</dbReference>
<feature type="non-terminal residue" evidence="8">
    <location>
        <position position="454"/>
    </location>
</feature>
<feature type="region of interest" description="Disordered" evidence="5">
    <location>
        <begin position="209"/>
        <end position="254"/>
    </location>
</feature>
<keyword evidence="2 8" id="KW-0378">Hydrolase</keyword>
<evidence type="ECO:0000256" key="3">
    <source>
        <dbReference type="ARBA" id="ARBA00022806"/>
    </source>
</evidence>
<feature type="compositionally biased region" description="Polar residues" evidence="5">
    <location>
        <begin position="226"/>
        <end position="237"/>
    </location>
</feature>
<name>A0A0S1VVM5_9CHLO</name>
<dbReference type="Gene3D" id="3.40.50.300">
    <property type="entry name" value="P-loop containing nucleotide triphosphate hydrolases"/>
    <property type="match status" value="2"/>
</dbReference>
<dbReference type="AlphaFoldDB" id="A0A0S1VVM5"/>
<dbReference type="SUPFAM" id="SSF52540">
    <property type="entry name" value="P-loop containing nucleoside triphosphate hydrolases"/>
    <property type="match status" value="1"/>
</dbReference>
<dbReference type="PANTHER" id="PTHR47963">
    <property type="entry name" value="DEAD-BOX ATP-DEPENDENT RNA HELICASE 47, MITOCHONDRIAL"/>
    <property type="match status" value="1"/>
</dbReference>
<keyword evidence="4" id="KW-0067">ATP-binding</keyword>
<dbReference type="GO" id="GO:0005524">
    <property type="term" value="F:ATP binding"/>
    <property type="evidence" value="ECO:0007669"/>
    <property type="project" value="UniProtKB-KW"/>
</dbReference>
<feature type="compositionally biased region" description="Polar residues" evidence="5">
    <location>
        <begin position="209"/>
        <end position="218"/>
    </location>
</feature>
<evidence type="ECO:0000256" key="5">
    <source>
        <dbReference type="SAM" id="MobiDB-lite"/>
    </source>
</evidence>
<dbReference type="SMART" id="SM00487">
    <property type="entry name" value="DEXDc"/>
    <property type="match status" value="1"/>
</dbReference>
<reference evidence="8" key="1">
    <citation type="journal article" date="2015" name="Extremophiles">
        <title>Transcriptome-wide analysis of DEAD-box RNA helicase gene family in an Antarctic psychrophilic alga Chlamydomonas sp. ICE-L.</title>
        <authorList>
            <person name="Liu C."/>
            <person name="Huang X."/>
        </authorList>
    </citation>
    <scope>NUCLEOTIDE SEQUENCE</scope>
</reference>